<dbReference type="EMBL" id="LRPN01000122">
    <property type="protein sequence ID" value="KWZ79092.1"/>
    <property type="molecule type" value="Genomic_DNA"/>
</dbReference>
<dbReference type="Pfam" id="PF00756">
    <property type="entry name" value="Esterase"/>
    <property type="match status" value="1"/>
</dbReference>
<organism evidence="2 4">
    <name type="scientific">Heyndrickxia coagulans</name>
    <name type="common">Weizmannia coagulans</name>
    <dbReference type="NCBI Taxonomy" id="1398"/>
    <lineage>
        <taxon>Bacteria</taxon>
        <taxon>Bacillati</taxon>
        <taxon>Bacillota</taxon>
        <taxon>Bacilli</taxon>
        <taxon>Bacillales</taxon>
        <taxon>Bacillaceae</taxon>
        <taxon>Heyndrickxia</taxon>
    </lineage>
</organism>
<dbReference type="ESTHER" id="bacco-c1p7s4">
    <property type="family name" value="A85-IroE-IroD-Fes-Yiel"/>
</dbReference>
<dbReference type="InterPro" id="IPR050583">
    <property type="entry name" value="Mycobacterial_A85_antigen"/>
</dbReference>
<dbReference type="PANTHER" id="PTHR48098">
    <property type="entry name" value="ENTEROCHELIN ESTERASE-RELATED"/>
    <property type="match status" value="1"/>
</dbReference>
<evidence type="ECO:0000313" key="4">
    <source>
        <dbReference type="Proteomes" id="UP000070376"/>
    </source>
</evidence>
<reference evidence="3" key="2">
    <citation type="submission" date="2015-01" db="EMBL/GenBank/DDBJ databases">
        <title>Comparative genome analysis of Bacillus coagulans HM-08, Clostridium butyricum HM-68, Bacillus subtilis HM-66 and Bacillus paralicheniformis BL-09.</title>
        <authorList>
            <person name="Zhang H."/>
        </authorList>
    </citation>
    <scope>NUCLEOTIDE SEQUENCE [LARGE SCALE GENOMIC DNA]</scope>
    <source>
        <strain evidence="3">HM-08</strain>
    </source>
</reference>
<dbReference type="EMBL" id="CP010525">
    <property type="protein sequence ID" value="AJO23706.1"/>
    <property type="molecule type" value="Genomic_DNA"/>
</dbReference>
<dbReference type="Proteomes" id="UP000032024">
    <property type="component" value="Chromosome"/>
</dbReference>
<proteinExistence type="predicted"/>
<dbReference type="RefSeq" id="WP_014095697.1">
    <property type="nucleotide sequence ID" value="NZ_CP010525.1"/>
</dbReference>
<evidence type="ECO:0000313" key="3">
    <source>
        <dbReference type="Proteomes" id="UP000032024"/>
    </source>
</evidence>
<gene>
    <name evidence="2" type="ORF">HMPREF3213_02807</name>
    <name evidence="1" type="ORF">SB48_HM08orf04647</name>
</gene>
<dbReference type="STRING" id="1398.AB434_2390"/>
<reference evidence="1" key="1">
    <citation type="submission" date="2015-01" db="EMBL/GenBank/DDBJ databases">
        <title>Comparative genome analysis of Bacillus coagulans HM-08, Clostridium butyricum HM-68, Bacillus subtilis HM-66 and Bacillus licheniformis BL-09.</title>
        <authorList>
            <person name="Zhang H."/>
        </authorList>
    </citation>
    <scope>NUCLEOTIDE SEQUENCE [LARGE SCALE GENOMIC DNA]</scope>
    <source>
        <strain evidence="1">HM-08</strain>
    </source>
</reference>
<dbReference type="InterPro" id="IPR000801">
    <property type="entry name" value="Esterase-like"/>
</dbReference>
<dbReference type="GeneID" id="93260419"/>
<evidence type="ECO:0000313" key="1">
    <source>
        <dbReference type="EMBL" id="AJO23706.1"/>
    </source>
</evidence>
<sequence>MEIERGTIKDVPFESRELGETLNLWVYLPARFSPLYKYAVCICQDGKDFFQLGRIARAADELLAKGEIEDLIIVGIPYADIPDRRRKYHPDGEQHGAYIRFLAHELVPFLDREFPTAQMASDRALAGDSLAATVSLMAAFKYPHTFGKAALMSPLVNEKVMEAAKQCTDPKLLDIYHIAGKGETEVKTTDGKIQNFITPNRTLHQVLEEKGVPGFYDEFDGDHSWRYWQKDLPRALKYLFKKD</sequence>
<dbReference type="InterPro" id="IPR029058">
    <property type="entry name" value="AB_hydrolase_fold"/>
</dbReference>
<reference evidence="4" key="3">
    <citation type="submission" date="2016-01" db="EMBL/GenBank/DDBJ databases">
        <authorList>
            <person name="Mitreva M."/>
            <person name="Pepin K.H."/>
            <person name="Mihindukulasuriya K.A."/>
            <person name="Fulton R."/>
            <person name="Fronick C."/>
            <person name="O'Laughlin M."/>
            <person name="Miner T."/>
            <person name="Herter B."/>
            <person name="Rosa B.A."/>
            <person name="Cordes M."/>
            <person name="Tomlinson C."/>
            <person name="Wollam A."/>
            <person name="Palsikar V.B."/>
            <person name="Mardis E.R."/>
            <person name="Wilson R.K."/>
        </authorList>
    </citation>
    <scope>NUCLEOTIDE SEQUENCE [LARGE SCALE GENOMIC DNA]</scope>
    <source>
        <strain evidence="4">GED7749B</strain>
    </source>
</reference>
<dbReference type="Proteomes" id="UP000070376">
    <property type="component" value="Unassembled WGS sequence"/>
</dbReference>
<name>A0A0C5CA40_HEYCO</name>
<dbReference type="AlphaFoldDB" id="A0A0C5CA40"/>
<evidence type="ECO:0000313" key="2">
    <source>
        <dbReference type="EMBL" id="KWZ79092.1"/>
    </source>
</evidence>
<dbReference type="PANTHER" id="PTHR48098:SF3">
    <property type="entry name" value="IRON(III) ENTEROBACTIN ESTERASE"/>
    <property type="match status" value="1"/>
</dbReference>
<dbReference type="SUPFAM" id="SSF53474">
    <property type="entry name" value="alpha/beta-Hydrolases"/>
    <property type="match status" value="1"/>
</dbReference>
<keyword evidence="3" id="KW-1185">Reference proteome</keyword>
<protein>
    <submittedName>
        <fullName evidence="1 2">Esterase</fullName>
    </submittedName>
</protein>
<reference evidence="2" key="4">
    <citation type="submission" date="2016-01" db="EMBL/GenBank/DDBJ databases">
        <authorList>
            <person name="Oliw E.H."/>
        </authorList>
    </citation>
    <scope>NUCLEOTIDE SEQUENCE [LARGE SCALE GENOMIC DNA]</scope>
    <source>
        <strain evidence="2">GED7749B</strain>
    </source>
</reference>
<dbReference type="PATRIC" id="fig|1398.18.peg.2888"/>
<dbReference type="Gene3D" id="3.40.50.1820">
    <property type="entry name" value="alpha/beta hydrolase"/>
    <property type="match status" value="1"/>
</dbReference>
<accession>A0A0C5CA40</accession>